<dbReference type="RefSeq" id="WP_318595969.1">
    <property type="nucleotide sequence ID" value="NZ_JAWSTH010000008.1"/>
</dbReference>
<gene>
    <name evidence="2" type="ORF">R7226_05155</name>
</gene>
<organism evidence="2 3">
    <name type="scientific">Conexibacter stalactiti</name>
    <dbReference type="NCBI Taxonomy" id="1940611"/>
    <lineage>
        <taxon>Bacteria</taxon>
        <taxon>Bacillati</taxon>
        <taxon>Actinomycetota</taxon>
        <taxon>Thermoleophilia</taxon>
        <taxon>Solirubrobacterales</taxon>
        <taxon>Conexibacteraceae</taxon>
        <taxon>Conexibacter</taxon>
    </lineage>
</organism>
<dbReference type="EMBL" id="JAWSTH010000008">
    <property type="protein sequence ID" value="MDW5593710.1"/>
    <property type="molecule type" value="Genomic_DNA"/>
</dbReference>
<keyword evidence="3" id="KW-1185">Reference proteome</keyword>
<evidence type="ECO:0000313" key="3">
    <source>
        <dbReference type="Proteomes" id="UP001284601"/>
    </source>
</evidence>
<evidence type="ECO:0000313" key="2">
    <source>
        <dbReference type="EMBL" id="MDW5593710.1"/>
    </source>
</evidence>
<reference evidence="2 3" key="2">
    <citation type="submission" date="2023-10" db="EMBL/GenBank/DDBJ databases">
        <authorList>
            <person name="Han X.F."/>
        </authorList>
    </citation>
    <scope>NUCLEOTIDE SEQUENCE [LARGE SCALE GENOMIC DNA]</scope>
    <source>
        <strain evidence="2 3">KCTC 39840</strain>
    </source>
</reference>
<evidence type="ECO:0000256" key="1">
    <source>
        <dbReference type="SAM" id="SignalP"/>
    </source>
</evidence>
<proteinExistence type="predicted"/>
<keyword evidence="1" id="KW-0732">Signal</keyword>
<feature type="chain" id="PRO_5047180084" evidence="1">
    <location>
        <begin position="25"/>
        <end position="251"/>
    </location>
</feature>
<sequence>MRTNRFPVLLAALALAGSSAGAVALPTAAHAAIPTLQNATFKVSLRATQTTSWSREPMGSIADCSPIVRFSGRGTEQVSVTLKPAKFTAWRTAGEVTFLGDPGKDGFGINTAMKIARNGVEQAEEVAGSCMGNPGRVTSTGPYDCGSKRNNVSPSITLAGGRVRLKLGDGLPAPLISPKFRTCPAYANPAVELNGITEIPSLEKIAAGELFGTFRQHILLARRTFKLSGGGYRGTTTVAWEITLTRTGAVR</sequence>
<feature type="signal peptide" evidence="1">
    <location>
        <begin position="1"/>
        <end position="24"/>
    </location>
</feature>
<comment type="caution">
    <text evidence="2">The sequence shown here is derived from an EMBL/GenBank/DDBJ whole genome shotgun (WGS) entry which is preliminary data.</text>
</comment>
<protein>
    <submittedName>
        <fullName evidence="2">Uncharacterized protein</fullName>
    </submittedName>
</protein>
<accession>A0ABU4HK79</accession>
<name>A0ABU4HK79_9ACTN</name>
<reference evidence="3" key="1">
    <citation type="submission" date="2023-07" db="EMBL/GenBank/DDBJ databases">
        <title>Conexibacter stalactiti sp. nov., isolated from stalactites in a lava cave and emended description of the genus Conexibacter.</title>
        <authorList>
            <person name="Lee S.D."/>
        </authorList>
    </citation>
    <scope>NUCLEOTIDE SEQUENCE [LARGE SCALE GENOMIC DNA]</scope>
    <source>
        <strain evidence="3">KCTC 39840</strain>
    </source>
</reference>
<dbReference type="Proteomes" id="UP001284601">
    <property type="component" value="Unassembled WGS sequence"/>
</dbReference>